<dbReference type="EMBL" id="JAAGAX010000003">
    <property type="protein sequence ID" value="KAF2318475.1"/>
    <property type="molecule type" value="Genomic_DNA"/>
</dbReference>
<dbReference type="InterPro" id="IPR043128">
    <property type="entry name" value="Rev_trsase/Diguanyl_cyclase"/>
</dbReference>
<feature type="domain" description="Reverse transcriptase/retrotransposon-derived protein RNase H-like" evidence="6">
    <location>
        <begin position="225"/>
        <end position="299"/>
    </location>
</feature>
<dbReference type="InterPro" id="IPR043502">
    <property type="entry name" value="DNA/RNA_pol_sf"/>
</dbReference>
<dbReference type="Pfam" id="PF17919">
    <property type="entry name" value="RT_RNaseH_2"/>
    <property type="match status" value="1"/>
</dbReference>
<proteinExistence type="predicted"/>
<dbReference type="Gene3D" id="2.40.70.10">
    <property type="entry name" value="Acid Proteases"/>
    <property type="match status" value="1"/>
</dbReference>
<keyword evidence="5" id="KW-0511">Multifunctional enzyme</keyword>
<organism evidence="7 8">
    <name type="scientific">Hevea brasiliensis</name>
    <name type="common">Para rubber tree</name>
    <name type="synonym">Siphonia brasiliensis</name>
    <dbReference type="NCBI Taxonomy" id="3981"/>
    <lineage>
        <taxon>Eukaryota</taxon>
        <taxon>Viridiplantae</taxon>
        <taxon>Streptophyta</taxon>
        <taxon>Embryophyta</taxon>
        <taxon>Tracheophyta</taxon>
        <taxon>Spermatophyta</taxon>
        <taxon>Magnoliopsida</taxon>
        <taxon>eudicotyledons</taxon>
        <taxon>Gunneridae</taxon>
        <taxon>Pentapetalae</taxon>
        <taxon>rosids</taxon>
        <taxon>fabids</taxon>
        <taxon>Malpighiales</taxon>
        <taxon>Euphorbiaceae</taxon>
        <taxon>Crotonoideae</taxon>
        <taxon>Micrandreae</taxon>
        <taxon>Hevea</taxon>
    </lineage>
</organism>
<dbReference type="InterPro" id="IPR050951">
    <property type="entry name" value="Retrovirus_Pol_polyprotein"/>
</dbReference>
<evidence type="ECO:0000256" key="3">
    <source>
        <dbReference type="ARBA" id="ARBA00022722"/>
    </source>
</evidence>
<keyword evidence="8" id="KW-1185">Reference proteome</keyword>
<dbReference type="InterPro" id="IPR021109">
    <property type="entry name" value="Peptidase_aspartic_dom_sf"/>
</dbReference>
<dbReference type="Gene3D" id="3.30.70.270">
    <property type="match status" value="1"/>
</dbReference>
<dbReference type="CDD" id="cd00303">
    <property type="entry name" value="retropepsin_like"/>
    <property type="match status" value="1"/>
</dbReference>
<dbReference type="Proteomes" id="UP000467840">
    <property type="component" value="Chromosome 10"/>
</dbReference>
<dbReference type="GO" id="GO:0016779">
    <property type="term" value="F:nucleotidyltransferase activity"/>
    <property type="evidence" value="ECO:0007669"/>
    <property type="project" value="UniProtKB-KW"/>
</dbReference>
<dbReference type="GO" id="GO:0004519">
    <property type="term" value="F:endonuclease activity"/>
    <property type="evidence" value="ECO:0007669"/>
    <property type="project" value="UniProtKB-KW"/>
</dbReference>
<sequence length="488" mass="54882">MQKRRADGLCFNCDEKFVPGHRCSKPQLLLLDGGCNFDDDEEDDAAEPEISLHGLTGWSSAGTMRVAIQINSIELIALIDSGSTHNFINEKIAEILKLPGKPTKPFNVKVADGTPLICDSKFRNIPFSLQGIPFVATFFSLPIMGLDVVLGVQWLQRLGTVACNWKDLTMDFKWEGQQRHLQGLRSKPIEPLSLKAMSKELRQQGSVFAISQPLTNLLKKGNFFWTAEADASFLTLKQALTTTPTLAMPNFDEPFVITTDASNTGIGAVLTQQDRPIAFMSRALGISKQTWSTYAKKCWLYYKRGLSLQNSRIGFRSFWGMIMKLYTNRAKKNKVADALSRVQGSPSLNALFMPHASLWDRLKSLASTDPYMIDLDKKATAKPGQPYSWKSGLLFYKNRVVIPPTSDLPIQLLQEFHDSPIVDILVFYALLRGSPSNSIGPLCEHKSRIILQLALSVRRIRQRTRPQLVFFNHCRFHIKSGMILQWTL</sequence>
<evidence type="ECO:0000313" key="8">
    <source>
        <dbReference type="Proteomes" id="UP000467840"/>
    </source>
</evidence>
<accession>A0A6A6N0T4</accession>
<keyword evidence="4" id="KW-0255">Endonuclease</keyword>
<keyword evidence="1" id="KW-0808">Transferase</keyword>
<dbReference type="PANTHER" id="PTHR37984:SF5">
    <property type="entry name" value="PROTEIN NYNRIN-LIKE"/>
    <property type="match status" value="1"/>
</dbReference>
<keyword evidence="4" id="KW-0378">Hydrolase</keyword>
<evidence type="ECO:0000256" key="2">
    <source>
        <dbReference type="ARBA" id="ARBA00022695"/>
    </source>
</evidence>
<evidence type="ECO:0000313" key="7">
    <source>
        <dbReference type="EMBL" id="KAF2318475.1"/>
    </source>
</evidence>
<dbReference type="PANTHER" id="PTHR37984">
    <property type="entry name" value="PROTEIN CBG26694"/>
    <property type="match status" value="1"/>
</dbReference>
<dbReference type="SUPFAM" id="SSF50630">
    <property type="entry name" value="Acid proteases"/>
    <property type="match status" value="1"/>
</dbReference>
<dbReference type="AlphaFoldDB" id="A0A6A6N0T4"/>
<protein>
    <recommendedName>
        <fullName evidence="6">Reverse transcriptase/retrotransposon-derived protein RNase H-like domain-containing protein</fullName>
    </recommendedName>
</protein>
<keyword evidence="2" id="KW-0548">Nucleotidyltransferase</keyword>
<dbReference type="SUPFAM" id="SSF56672">
    <property type="entry name" value="DNA/RNA polymerases"/>
    <property type="match status" value="1"/>
</dbReference>
<comment type="caution">
    <text evidence="7">The sequence shown here is derived from an EMBL/GenBank/DDBJ whole genome shotgun (WGS) entry which is preliminary data.</text>
</comment>
<name>A0A6A6N0T4_HEVBR</name>
<dbReference type="InterPro" id="IPR041577">
    <property type="entry name" value="RT_RNaseH_2"/>
</dbReference>
<gene>
    <name evidence="7" type="ORF">GH714_008049</name>
</gene>
<evidence type="ECO:0000259" key="6">
    <source>
        <dbReference type="Pfam" id="PF17919"/>
    </source>
</evidence>
<reference evidence="7 8" key="1">
    <citation type="journal article" date="2020" name="Mol. Plant">
        <title>The Chromosome-Based Rubber Tree Genome Provides New Insights into Spurge Genome Evolution and Rubber Biosynthesis.</title>
        <authorList>
            <person name="Liu J."/>
            <person name="Shi C."/>
            <person name="Shi C.C."/>
            <person name="Li W."/>
            <person name="Zhang Q.J."/>
            <person name="Zhang Y."/>
            <person name="Li K."/>
            <person name="Lu H.F."/>
            <person name="Shi C."/>
            <person name="Zhu S.T."/>
            <person name="Xiao Z.Y."/>
            <person name="Nan H."/>
            <person name="Yue Y."/>
            <person name="Zhu X.G."/>
            <person name="Wu Y."/>
            <person name="Hong X.N."/>
            <person name="Fan G.Y."/>
            <person name="Tong Y."/>
            <person name="Zhang D."/>
            <person name="Mao C.L."/>
            <person name="Liu Y.L."/>
            <person name="Hao S.J."/>
            <person name="Liu W.Q."/>
            <person name="Lv M.Q."/>
            <person name="Zhang H.B."/>
            <person name="Liu Y."/>
            <person name="Hu-Tang G.R."/>
            <person name="Wang J.P."/>
            <person name="Wang J.H."/>
            <person name="Sun Y.H."/>
            <person name="Ni S.B."/>
            <person name="Chen W.B."/>
            <person name="Zhang X.C."/>
            <person name="Jiao Y.N."/>
            <person name="Eichler E.E."/>
            <person name="Li G.H."/>
            <person name="Liu X."/>
            <person name="Gao L.Z."/>
        </authorList>
    </citation>
    <scope>NUCLEOTIDE SEQUENCE [LARGE SCALE GENOMIC DNA]</scope>
    <source>
        <strain evidence="8">cv. GT1</strain>
        <tissue evidence="7">Leaf</tissue>
    </source>
</reference>
<evidence type="ECO:0000256" key="1">
    <source>
        <dbReference type="ARBA" id="ARBA00022679"/>
    </source>
</evidence>
<evidence type="ECO:0000256" key="5">
    <source>
        <dbReference type="ARBA" id="ARBA00023268"/>
    </source>
</evidence>
<keyword evidence="3" id="KW-0540">Nuclease</keyword>
<dbReference type="Pfam" id="PF08284">
    <property type="entry name" value="RVP_2"/>
    <property type="match status" value="1"/>
</dbReference>
<evidence type="ECO:0000256" key="4">
    <source>
        <dbReference type="ARBA" id="ARBA00022759"/>
    </source>
</evidence>